<evidence type="ECO:0000256" key="1">
    <source>
        <dbReference type="ARBA" id="ARBA00022723"/>
    </source>
</evidence>
<proteinExistence type="predicted"/>
<dbReference type="GO" id="GO:0008270">
    <property type="term" value="F:zinc ion binding"/>
    <property type="evidence" value="ECO:0007669"/>
    <property type="project" value="UniProtKB-KW"/>
</dbReference>
<feature type="domain" description="RING-type" evidence="5">
    <location>
        <begin position="104"/>
        <end position="145"/>
    </location>
</feature>
<dbReference type="GO" id="GO:0061630">
    <property type="term" value="F:ubiquitin protein ligase activity"/>
    <property type="evidence" value="ECO:0007669"/>
    <property type="project" value="TreeGrafter"/>
</dbReference>
<reference evidence="6 7" key="1">
    <citation type="journal article" date="2018" name="Mol. Biol. Evol.">
        <title>Analysis of the draft genome of the red seaweed Gracilariopsis chorda provides insights into genome size evolution in Rhodophyta.</title>
        <authorList>
            <person name="Lee J."/>
            <person name="Yang E.C."/>
            <person name="Graf L."/>
            <person name="Yang J.H."/>
            <person name="Qiu H."/>
            <person name="Zel Zion U."/>
            <person name="Chan C.X."/>
            <person name="Stephens T.G."/>
            <person name="Weber A.P.M."/>
            <person name="Boo G.H."/>
            <person name="Boo S.M."/>
            <person name="Kim K.M."/>
            <person name="Shin Y."/>
            <person name="Jung M."/>
            <person name="Lee S.J."/>
            <person name="Yim H.S."/>
            <person name="Lee J.H."/>
            <person name="Bhattacharya D."/>
            <person name="Yoon H.S."/>
        </authorList>
    </citation>
    <scope>NUCLEOTIDE SEQUENCE [LARGE SCALE GENOMIC DNA]</scope>
    <source>
        <strain evidence="6 7">SKKU-2015</strain>
        <tissue evidence="6">Whole body</tissue>
    </source>
</reference>
<keyword evidence="7" id="KW-1185">Reference proteome</keyword>
<dbReference type="SMART" id="SM00184">
    <property type="entry name" value="RING"/>
    <property type="match status" value="1"/>
</dbReference>
<dbReference type="Proteomes" id="UP000247409">
    <property type="component" value="Unassembled WGS sequence"/>
</dbReference>
<evidence type="ECO:0000313" key="7">
    <source>
        <dbReference type="Proteomes" id="UP000247409"/>
    </source>
</evidence>
<dbReference type="OrthoDB" id="8062037at2759"/>
<dbReference type="AlphaFoldDB" id="A0A2V3IJU4"/>
<evidence type="ECO:0000313" key="6">
    <source>
        <dbReference type="EMBL" id="PXF42347.1"/>
    </source>
</evidence>
<comment type="caution">
    <text evidence="6">The sequence shown here is derived from an EMBL/GenBank/DDBJ whole genome shotgun (WGS) entry which is preliminary data.</text>
</comment>
<dbReference type="InterPro" id="IPR001841">
    <property type="entry name" value="Znf_RING"/>
</dbReference>
<dbReference type="GO" id="GO:0006511">
    <property type="term" value="P:ubiquitin-dependent protein catabolic process"/>
    <property type="evidence" value="ECO:0007669"/>
    <property type="project" value="TreeGrafter"/>
</dbReference>
<dbReference type="PROSITE" id="PS50089">
    <property type="entry name" value="ZF_RING_2"/>
    <property type="match status" value="1"/>
</dbReference>
<sequence>MDAVVFDIFDCAPLPVQPCAAAPTPLSTLQSVVHSFSNALKACLPRRMREPTGPFTLLFDMLLGIFVPHGACKTMIDKLPLEIVGEEQDDIESVVIPVKRGDKCAICLGPYEQGESVRHLTCNHAFHAECVDIWLEKRSLCPICKTHAC</sequence>
<evidence type="ECO:0000259" key="5">
    <source>
        <dbReference type="PROSITE" id="PS50089"/>
    </source>
</evidence>
<dbReference type="SUPFAM" id="SSF57850">
    <property type="entry name" value="RING/U-box"/>
    <property type="match status" value="1"/>
</dbReference>
<evidence type="ECO:0000256" key="3">
    <source>
        <dbReference type="ARBA" id="ARBA00022833"/>
    </source>
</evidence>
<evidence type="ECO:0000256" key="2">
    <source>
        <dbReference type="ARBA" id="ARBA00022771"/>
    </source>
</evidence>
<dbReference type="GO" id="GO:0005634">
    <property type="term" value="C:nucleus"/>
    <property type="evidence" value="ECO:0007669"/>
    <property type="project" value="TreeGrafter"/>
</dbReference>
<evidence type="ECO:0000256" key="4">
    <source>
        <dbReference type="PROSITE-ProRule" id="PRU00175"/>
    </source>
</evidence>
<dbReference type="Gene3D" id="3.30.40.10">
    <property type="entry name" value="Zinc/RING finger domain, C3HC4 (zinc finger)"/>
    <property type="match status" value="1"/>
</dbReference>
<accession>A0A2V3IJU4</accession>
<dbReference type="EMBL" id="NBIV01000167">
    <property type="protein sequence ID" value="PXF42347.1"/>
    <property type="molecule type" value="Genomic_DNA"/>
</dbReference>
<gene>
    <name evidence="6" type="ORF">BWQ96_07936</name>
</gene>
<name>A0A2V3IJU4_9FLOR</name>
<dbReference type="PANTHER" id="PTHR45931">
    <property type="entry name" value="SI:CH211-59O9.10"/>
    <property type="match status" value="1"/>
</dbReference>
<keyword evidence="2 4" id="KW-0863">Zinc-finger</keyword>
<dbReference type="PANTHER" id="PTHR45931:SF3">
    <property type="entry name" value="RING ZINC FINGER-CONTAINING PROTEIN"/>
    <property type="match status" value="1"/>
</dbReference>
<keyword evidence="3" id="KW-0862">Zinc</keyword>
<dbReference type="InterPro" id="IPR013083">
    <property type="entry name" value="Znf_RING/FYVE/PHD"/>
</dbReference>
<dbReference type="Pfam" id="PF13639">
    <property type="entry name" value="zf-RING_2"/>
    <property type="match status" value="1"/>
</dbReference>
<organism evidence="6 7">
    <name type="scientific">Gracilariopsis chorda</name>
    <dbReference type="NCBI Taxonomy" id="448386"/>
    <lineage>
        <taxon>Eukaryota</taxon>
        <taxon>Rhodophyta</taxon>
        <taxon>Florideophyceae</taxon>
        <taxon>Rhodymeniophycidae</taxon>
        <taxon>Gracilariales</taxon>
        <taxon>Gracilariaceae</taxon>
        <taxon>Gracilariopsis</taxon>
    </lineage>
</organism>
<protein>
    <submittedName>
        <fullName evidence="6">E3 ubiquitin-protein ligase RNF12</fullName>
    </submittedName>
</protein>
<keyword evidence="1" id="KW-0479">Metal-binding</keyword>
<dbReference type="InterPro" id="IPR051834">
    <property type="entry name" value="RING_finger_E3_ligase"/>
</dbReference>